<name>A0ABW5RFE9_9BACL</name>
<proteinExistence type="predicted"/>
<gene>
    <name evidence="3" type="ORF">ACFSUC_17960</name>
</gene>
<evidence type="ECO:0000313" key="3">
    <source>
        <dbReference type="EMBL" id="MFD2673436.1"/>
    </source>
</evidence>
<dbReference type="EMBL" id="JBHUMM010000044">
    <property type="protein sequence ID" value="MFD2673436.1"/>
    <property type="molecule type" value="Genomic_DNA"/>
</dbReference>
<dbReference type="Proteomes" id="UP001597497">
    <property type="component" value="Unassembled WGS sequence"/>
</dbReference>
<evidence type="ECO:0008006" key="5">
    <source>
        <dbReference type="Google" id="ProtNLM"/>
    </source>
</evidence>
<comment type="caution">
    <text evidence="3">The sequence shown here is derived from an EMBL/GenBank/DDBJ whole genome shotgun (WGS) entry which is preliminary data.</text>
</comment>
<sequence>MKVKKWLVPLGLCLILSLLLAGCGNENEGNESANLPGEDSTLNVIGGDSNTNEEVPADDAGEEQLSTEEQVMQAAGEVLPILADQQIDQLVEWVHPEKGIRFSPYAYVNVEDHQQFSPEELMQAWESKEKRVWGSFDGSGEPIELTVEAYMKTFVYDAPFLEADDVGYNHRIGQGNTVNNAFEAYPNANLVEYHIAGMDASLEGMDWRSLRLAFEKHEGSWYLVGIIHDQWTI</sequence>
<feature type="compositionally biased region" description="Polar residues" evidence="1">
    <location>
        <begin position="40"/>
        <end position="53"/>
    </location>
</feature>
<evidence type="ECO:0000256" key="1">
    <source>
        <dbReference type="SAM" id="MobiDB-lite"/>
    </source>
</evidence>
<feature type="region of interest" description="Disordered" evidence="1">
    <location>
        <begin position="28"/>
        <end position="63"/>
    </location>
</feature>
<evidence type="ECO:0000313" key="4">
    <source>
        <dbReference type="Proteomes" id="UP001597497"/>
    </source>
</evidence>
<keyword evidence="2" id="KW-0732">Signal</keyword>
<evidence type="ECO:0000256" key="2">
    <source>
        <dbReference type="SAM" id="SignalP"/>
    </source>
</evidence>
<feature type="chain" id="PRO_5046283028" description="Nuclear transport factor 2 family protein" evidence="2">
    <location>
        <begin position="22"/>
        <end position="233"/>
    </location>
</feature>
<accession>A0ABW5RFE9</accession>
<feature type="signal peptide" evidence="2">
    <location>
        <begin position="1"/>
        <end position="21"/>
    </location>
</feature>
<reference evidence="4" key="1">
    <citation type="journal article" date="2019" name="Int. J. Syst. Evol. Microbiol.">
        <title>The Global Catalogue of Microorganisms (GCM) 10K type strain sequencing project: providing services to taxonomists for standard genome sequencing and annotation.</title>
        <authorList>
            <consortium name="The Broad Institute Genomics Platform"/>
            <consortium name="The Broad Institute Genome Sequencing Center for Infectious Disease"/>
            <person name="Wu L."/>
            <person name="Ma J."/>
        </authorList>
    </citation>
    <scope>NUCLEOTIDE SEQUENCE [LARGE SCALE GENOMIC DNA]</scope>
    <source>
        <strain evidence="4">KCTC 33676</strain>
    </source>
</reference>
<organism evidence="3 4">
    <name type="scientific">Marinicrinis sediminis</name>
    <dbReference type="NCBI Taxonomy" id="1652465"/>
    <lineage>
        <taxon>Bacteria</taxon>
        <taxon>Bacillati</taxon>
        <taxon>Bacillota</taxon>
        <taxon>Bacilli</taxon>
        <taxon>Bacillales</taxon>
        <taxon>Paenibacillaceae</taxon>
    </lineage>
</organism>
<dbReference type="RefSeq" id="WP_379931024.1">
    <property type="nucleotide sequence ID" value="NZ_JBHUMM010000044.1"/>
</dbReference>
<dbReference type="PROSITE" id="PS51257">
    <property type="entry name" value="PROKAR_LIPOPROTEIN"/>
    <property type="match status" value="1"/>
</dbReference>
<protein>
    <recommendedName>
        <fullName evidence="5">Nuclear transport factor 2 family protein</fullName>
    </recommendedName>
</protein>
<keyword evidence="4" id="KW-1185">Reference proteome</keyword>